<dbReference type="PROSITE" id="PS51782">
    <property type="entry name" value="LYSM"/>
    <property type="match status" value="1"/>
</dbReference>
<accession>A0A178J8R4</accession>
<evidence type="ECO:0000313" key="6">
    <source>
        <dbReference type="Proteomes" id="UP001150001"/>
    </source>
</evidence>
<dbReference type="RefSeq" id="WP_069669092.1">
    <property type="nucleotide sequence ID" value="NZ_JAPFIM010000018.1"/>
</dbReference>
<dbReference type="SUPFAM" id="SSF54106">
    <property type="entry name" value="LysM domain"/>
    <property type="match status" value="1"/>
</dbReference>
<reference evidence="3" key="2">
    <citation type="submission" date="2022-11" db="EMBL/GenBank/DDBJ databases">
        <title>Role of the vibriolysin VemA secreted by the emergent pathogen Vibrio europaeus in the colonization of Manila clam mucus.</title>
        <authorList>
            <person name="Martinez C."/>
            <person name="Rodriguez S."/>
            <person name="Vences A."/>
            <person name="Barja J.L."/>
            <person name="Toranzo A.E."/>
            <person name="Dubert J."/>
        </authorList>
    </citation>
    <scope>NUCLEOTIDE SEQUENCE</scope>
    <source>
        <strain evidence="3">3454</strain>
    </source>
</reference>
<reference evidence="4 5" key="1">
    <citation type="submission" date="2016-03" db="EMBL/GenBank/DDBJ databases">
        <title>Draft genome sequence of the Vibrio tubiashii subs. europaeus.</title>
        <authorList>
            <person name="Spinard E."/>
            <person name="Dubert J."/>
            <person name="Nelson D.R."/>
            <person name="Barja J.L."/>
        </authorList>
    </citation>
    <scope>NUCLEOTIDE SEQUENCE [LARGE SCALE GENOMIC DNA]</scope>
    <source>
        <strain evidence="5">PP-638</strain>
        <strain evidence="4">PP2-638</strain>
    </source>
</reference>
<dbReference type="GeneID" id="78078129"/>
<dbReference type="Proteomes" id="UP001150001">
    <property type="component" value="Unassembled WGS sequence"/>
</dbReference>
<feature type="compositionally biased region" description="Polar residues" evidence="1">
    <location>
        <begin position="247"/>
        <end position="259"/>
    </location>
</feature>
<dbReference type="AlphaFoldDB" id="A0A178J8R4"/>
<feature type="domain" description="LysM" evidence="2">
    <location>
        <begin position="2"/>
        <end position="48"/>
    </location>
</feature>
<gene>
    <name evidence="4" type="ORF">AZ468_20590</name>
    <name evidence="3" type="ORF">OPW20_03930</name>
</gene>
<dbReference type="EMBL" id="JAPFIT010000010">
    <property type="protein sequence ID" value="MDC5739202.1"/>
    <property type="molecule type" value="Genomic_DNA"/>
</dbReference>
<evidence type="ECO:0000259" key="2">
    <source>
        <dbReference type="PROSITE" id="PS51782"/>
    </source>
</evidence>
<comment type="caution">
    <text evidence="4">The sequence shown here is derived from an EMBL/GenBank/DDBJ whole genome shotgun (WGS) entry which is preliminary data.</text>
</comment>
<dbReference type="SMART" id="SM00257">
    <property type="entry name" value="LysM"/>
    <property type="match status" value="1"/>
</dbReference>
<dbReference type="OrthoDB" id="5835015at2"/>
<dbReference type="InterPro" id="IPR018392">
    <property type="entry name" value="LysM"/>
</dbReference>
<evidence type="ECO:0000313" key="5">
    <source>
        <dbReference type="Proteomes" id="UP000094761"/>
    </source>
</evidence>
<name>A0A178J8R4_9VIBR</name>
<evidence type="ECO:0000256" key="1">
    <source>
        <dbReference type="SAM" id="MobiDB-lite"/>
    </source>
</evidence>
<evidence type="ECO:0000313" key="4">
    <source>
        <dbReference type="EMBL" id="OAM97928.1"/>
    </source>
</evidence>
<sequence length="840" mass="94101">MPSYKIQPGDSLLQIAIDQRVEYIDILALNPQYQSNPDYIRAGDSIHLPTIEKVEEVKPDFSIEPPSNAIEPKPSGEIVCQSECKTKQLFDVLFVTGDAPADYYCLTEEHQSKLKEEIKYTDQLMQGYKELLENAPKEEEATANKMQKHALKKKAWLEQCIYAGAIAAQEPASNTGVATQPTNNAPITQHYIGSKITELEKRRVVVKNYVPFFSEQSALTVRDKVIERIENEISDLKKLVNKPPTPESSSKQGINPNQFDAKTFERKPARRHVIEVWLASENRLVYLRAEFFESAKNNWIKNPEKTEVTKALEARDWQGLKQAIKTDITKGIGDDFKAGKLESVFANWKVDGWKAHEWKATQKLYDDNGEVLFAATEEAQLLRFAAQASVKSTIEPSKGKIDLGIGAEASFALAEGAVGLNCYLPYESGYTLELSYLDANKQQAVYPFGHFRAKASLMLSCFVGAMTNGRLEISNQPNENPGHQILLSPTISMGTNTSGGVGVKGDIFGGAQIGGQVEGGLEWKAPPDIKLDKVFDFTTLAKVGAIGNIAVGAGAGWDFQLAIDRGQFVFNCSGRLVFGPGASGGFGTTIDFEQLWQLAVILFKGLKATDYRVLTNIDREVYRHLVDSSYMAFASDVITNPEEALKLAVMNSQKSINKWWDARVTLWDKESERKKEALRLAKRIVTNYSDVTGEVPFEELLPETVGIMLNTLVTTFYLSWEEKQETAIYILLLGSVKTWRRFEEVITRMNVTGKKPSGGKQAEDKALFDNLARINAILDGEQQTSFNNWVLTLAQVNEINENNFAQMRPFEPRSGWSWSQKRDRVERQIARLNKNNGYYI</sequence>
<organism evidence="4 5">
    <name type="scientific">Vibrio europaeus</name>
    <dbReference type="NCBI Taxonomy" id="300876"/>
    <lineage>
        <taxon>Bacteria</taxon>
        <taxon>Pseudomonadati</taxon>
        <taxon>Pseudomonadota</taxon>
        <taxon>Gammaproteobacteria</taxon>
        <taxon>Vibrionales</taxon>
        <taxon>Vibrionaceae</taxon>
        <taxon>Vibrio</taxon>
        <taxon>Vibrio oreintalis group</taxon>
    </lineage>
</organism>
<dbReference type="CDD" id="cd00118">
    <property type="entry name" value="LysM"/>
    <property type="match status" value="1"/>
</dbReference>
<evidence type="ECO:0000313" key="3">
    <source>
        <dbReference type="EMBL" id="MDC5739202.1"/>
    </source>
</evidence>
<feature type="region of interest" description="Disordered" evidence="1">
    <location>
        <begin position="240"/>
        <end position="259"/>
    </location>
</feature>
<dbReference type="Proteomes" id="UP000094761">
    <property type="component" value="Unassembled WGS sequence"/>
</dbReference>
<keyword evidence="6" id="KW-1185">Reference proteome</keyword>
<protein>
    <submittedName>
        <fullName evidence="3">LysM peptidoglycan-binding domain-containing protein</fullName>
    </submittedName>
</protein>
<dbReference type="EMBL" id="LUAX01000007">
    <property type="protein sequence ID" value="OAM97928.1"/>
    <property type="molecule type" value="Genomic_DNA"/>
</dbReference>
<dbReference type="InterPro" id="IPR036779">
    <property type="entry name" value="LysM_dom_sf"/>
</dbReference>
<proteinExistence type="predicted"/>
<dbReference type="Gene3D" id="3.10.350.10">
    <property type="entry name" value="LysM domain"/>
    <property type="match status" value="1"/>
</dbReference>